<dbReference type="GO" id="GO:0008252">
    <property type="term" value="F:nucleotidase activity"/>
    <property type="evidence" value="ECO:0007669"/>
    <property type="project" value="TreeGrafter"/>
</dbReference>
<dbReference type="Gene3D" id="1.10.150.450">
    <property type="match status" value="1"/>
</dbReference>
<dbReference type="Pfam" id="PF00702">
    <property type="entry name" value="Hydrolase"/>
    <property type="match status" value="1"/>
</dbReference>
<dbReference type="InterPro" id="IPR036412">
    <property type="entry name" value="HAD-like_sf"/>
</dbReference>
<dbReference type="SUPFAM" id="SSF56784">
    <property type="entry name" value="HAD-like"/>
    <property type="match status" value="1"/>
</dbReference>
<dbReference type="PANTHER" id="PTHR47438:SF1">
    <property type="entry name" value="PHOSPHATE METABOLISM PROTEIN 8-RELATED"/>
    <property type="match status" value="1"/>
</dbReference>
<comment type="caution">
    <text evidence="1">The sequence shown here is derived from an EMBL/GenBank/DDBJ whole genome shotgun (WGS) entry which is preliminary data.</text>
</comment>
<dbReference type="InterPro" id="IPR006439">
    <property type="entry name" value="HAD-SF_hydro_IA"/>
</dbReference>
<dbReference type="SFLD" id="SFLDS00003">
    <property type="entry name" value="Haloacid_Dehalogenase"/>
    <property type="match status" value="1"/>
</dbReference>
<dbReference type="SFLD" id="SFLDG01132">
    <property type="entry name" value="C1.5.3:_5'-Nucleotidase_Like"/>
    <property type="match status" value="1"/>
</dbReference>
<dbReference type="InterPro" id="IPR052791">
    <property type="entry name" value="SSM1_domain"/>
</dbReference>
<dbReference type="EMBL" id="JAWDJX010000005">
    <property type="protein sequence ID" value="KAK3056536.1"/>
    <property type="molecule type" value="Genomic_DNA"/>
</dbReference>
<gene>
    <name evidence="1" type="primary">SDT1</name>
    <name evidence="1" type="ORF">LTR09_002329</name>
</gene>
<proteinExistence type="predicted"/>
<evidence type="ECO:0000313" key="2">
    <source>
        <dbReference type="Proteomes" id="UP001271007"/>
    </source>
</evidence>
<dbReference type="FunFam" id="1.10.150.450:FF:000001">
    <property type="entry name" value="SDT1p Pyrimidine nucleotidase"/>
    <property type="match status" value="1"/>
</dbReference>
<name>A0AAJ0GFG5_9PEZI</name>
<reference evidence="1" key="1">
    <citation type="submission" date="2023-04" db="EMBL/GenBank/DDBJ databases">
        <title>Black Yeasts Isolated from many extreme environments.</title>
        <authorList>
            <person name="Coleine C."/>
            <person name="Stajich J.E."/>
            <person name="Selbmann L."/>
        </authorList>
    </citation>
    <scope>NUCLEOTIDE SEQUENCE</scope>
    <source>
        <strain evidence="1">CCFEE 5312</strain>
    </source>
</reference>
<dbReference type="GO" id="GO:0006206">
    <property type="term" value="P:pyrimidine nucleobase metabolic process"/>
    <property type="evidence" value="ECO:0007669"/>
    <property type="project" value="TreeGrafter"/>
</dbReference>
<organism evidence="1 2">
    <name type="scientific">Extremus antarcticus</name>
    <dbReference type="NCBI Taxonomy" id="702011"/>
    <lineage>
        <taxon>Eukaryota</taxon>
        <taxon>Fungi</taxon>
        <taxon>Dikarya</taxon>
        <taxon>Ascomycota</taxon>
        <taxon>Pezizomycotina</taxon>
        <taxon>Dothideomycetes</taxon>
        <taxon>Dothideomycetidae</taxon>
        <taxon>Mycosphaerellales</taxon>
        <taxon>Extremaceae</taxon>
        <taxon>Extremus</taxon>
    </lineage>
</organism>
<sequence>MSSRPVLFCDIDNCLYTKDYRIHEYMGDLIDDYFQHHLSMSKEDAAYLHQRYYKDYGLAIEGLVRHHRIDPLEYNAKVDDALPLDDIIKPDPKLRKLLEDVDRSKVKLWLFTNAYINHGRRVVKLLGIEDLFEGMTYCDYGAERLLCKPSPEMYAKAMREAGITDPKECYFVDDSALNAAAAKKYGWKAAHLVEPVSQPPPEPVADHQIQSLEELRTIFPELFKA</sequence>
<dbReference type="NCBIfam" id="TIGR01993">
    <property type="entry name" value="Pyr-5-nucltdase"/>
    <property type="match status" value="1"/>
</dbReference>
<keyword evidence="2" id="KW-1185">Reference proteome</keyword>
<dbReference type="NCBIfam" id="TIGR01509">
    <property type="entry name" value="HAD-SF-IA-v3"/>
    <property type="match status" value="1"/>
</dbReference>
<dbReference type="Gene3D" id="3.40.50.1000">
    <property type="entry name" value="HAD superfamily/HAD-like"/>
    <property type="match status" value="1"/>
</dbReference>
<dbReference type="InterPro" id="IPR023214">
    <property type="entry name" value="HAD_sf"/>
</dbReference>
<dbReference type="AlphaFoldDB" id="A0AAJ0GFG5"/>
<accession>A0AAJ0GFG5</accession>
<dbReference type="Proteomes" id="UP001271007">
    <property type="component" value="Unassembled WGS sequence"/>
</dbReference>
<dbReference type="PANTHER" id="PTHR47438">
    <property type="entry name" value="PHOSPHATE METABOLISM PROTEIN 8-RELATED"/>
    <property type="match status" value="1"/>
</dbReference>
<dbReference type="SFLD" id="SFLDG01129">
    <property type="entry name" value="C1.5:_HAD__Beta-PGM__Phosphata"/>
    <property type="match status" value="1"/>
</dbReference>
<protein>
    <submittedName>
        <fullName evidence="1">Suppressor of disruption of TFIIS</fullName>
    </submittedName>
</protein>
<dbReference type="InterPro" id="IPR010237">
    <property type="entry name" value="Pyr-5-nucltdase"/>
</dbReference>
<evidence type="ECO:0000313" key="1">
    <source>
        <dbReference type="EMBL" id="KAK3056536.1"/>
    </source>
</evidence>
<dbReference type="GO" id="GO:0009166">
    <property type="term" value="P:nucleotide catabolic process"/>
    <property type="evidence" value="ECO:0007669"/>
    <property type="project" value="TreeGrafter"/>
</dbReference>